<dbReference type="GO" id="GO:0016491">
    <property type="term" value="F:oxidoreductase activity"/>
    <property type="evidence" value="ECO:0007669"/>
    <property type="project" value="InterPro"/>
</dbReference>
<proteinExistence type="predicted"/>
<protein>
    <submittedName>
        <fullName evidence="2">Glutamate synthase</fullName>
    </submittedName>
</protein>
<dbReference type="InterPro" id="IPR036485">
    <property type="entry name" value="Glu_synth_asu_C_sf"/>
</dbReference>
<dbReference type="Pfam" id="PF01493">
    <property type="entry name" value="GXGXG"/>
    <property type="match status" value="1"/>
</dbReference>
<evidence type="ECO:0000313" key="3">
    <source>
        <dbReference type="Proteomes" id="UP000824124"/>
    </source>
</evidence>
<name>A0A9D1KY03_9FIRM</name>
<organism evidence="2 3">
    <name type="scientific">Candidatus Avidehalobacter gallistercoris</name>
    <dbReference type="NCBI Taxonomy" id="2840694"/>
    <lineage>
        <taxon>Bacteria</taxon>
        <taxon>Bacillati</taxon>
        <taxon>Bacillota</taxon>
        <taxon>Clostridia</taxon>
        <taxon>Eubacteriales</taxon>
        <taxon>Peptococcaceae</taxon>
        <taxon>Peptococcaceae incertae sedis</taxon>
        <taxon>Candidatus Avidehalobacter</taxon>
    </lineage>
</organism>
<dbReference type="PIRSF" id="PIRSF006519">
    <property type="entry name" value="GOGAT_dom3"/>
    <property type="match status" value="1"/>
</dbReference>
<dbReference type="InterPro" id="IPR012061">
    <property type="entry name" value="Glu_synth_lsu_3"/>
</dbReference>
<accession>A0A9D1KY03</accession>
<dbReference type="Proteomes" id="UP000824124">
    <property type="component" value="Unassembled WGS sequence"/>
</dbReference>
<dbReference type="InterPro" id="IPR035710">
    <property type="entry name" value="Archaeal_gltB"/>
</dbReference>
<dbReference type="Gene3D" id="2.160.20.60">
    <property type="entry name" value="Glutamate synthase, alpha subunit, C-terminal domain"/>
    <property type="match status" value="1"/>
</dbReference>
<feature type="domain" description="Glutamate synthase alpha subunit C-terminal" evidence="1">
    <location>
        <begin position="26"/>
        <end position="178"/>
    </location>
</feature>
<gene>
    <name evidence="2" type="ORF">IAB00_00850</name>
</gene>
<evidence type="ECO:0000313" key="2">
    <source>
        <dbReference type="EMBL" id="HIU09793.1"/>
    </source>
</evidence>
<dbReference type="SUPFAM" id="SSF69336">
    <property type="entry name" value="Alpha subunit of glutamate synthase, C-terminal domain"/>
    <property type="match status" value="1"/>
</dbReference>
<dbReference type="PANTHER" id="PTHR39673:SF5">
    <property type="entry name" value="TUNGSTEN-CONTAINING FORMYLMETHANOFURAN DEHYDROGENASE 2 SUBUNIT C"/>
    <property type="match status" value="1"/>
</dbReference>
<reference evidence="2" key="2">
    <citation type="journal article" date="2021" name="PeerJ">
        <title>Extensive microbial diversity within the chicken gut microbiome revealed by metagenomics and culture.</title>
        <authorList>
            <person name="Gilroy R."/>
            <person name="Ravi A."/>
            <person name="Getino M."/>
            <person name="Pursley I."/>
            <person name="Horton D.L."/>
            <person name="Alikhan N.F."/>
            <person name="Baker D."/>
            <person name="Gharbi K."/>
            <person name="Hall N."/>
            <person name="Watson M."/>
            <person name="Adriaenssens E.M."/>
            <person name="Foster-Nyarko E."/>
            <person name="Jarju S."/>
            <person name="Secka A."/>
            <person name="Antonio M."/>
            <person name="Oren A."/>
            <person name="Chaudhuri R.R."/>
            <person name="La Ragione R."/>
            <person name="Hildebrand F."/>
            <person name="Pallen M.J."/>
        </authorList>
    </citation>
    <scope>NUCLEOTIDE SEQUENCE</scope>
    <source>
        <strain evidence="2">2830</strain>
    </source>
</reference>
<dbReference type="AlphaFoldDB" id="A0A9D1KY03"/>
<dbReference type="CDD" id="cd00981">
    <property type="entry name" value="arch_gltB"/>
    <property type="match status" value="1"/>
</dbReference>
<reference evidence="2" key="1">
    <citation type="submission" date="2020-10" db="EMBL/GenBank/DDBJ databases">
        <authorList>
            <person name="Gilroy R."/>
        </authorList>
    </citation>
    <scope>NUCLEOTIDE SEQUENCE</scope>
    <source>
        <strain evidence="2">2830</strain>
    </source>
</reference>
<dbReference type="EMBL" id="DVMH01000005">
    <property type="protein sequence ID" value="HIU09793.1"/>
    <property type="molecule type" value="Genomic_DNA"/>
</dbReference>
<dbReference type="InterPro" id="IPR002489">
    <property type="entry name" value="Glu_synth_asu_C"/>
</dbReference>
<evidence type="ECO:0000259" key="1">
    <source>
        <dbReference type="Pfam" id="PF01493"/>
    </source>
</evidence>
<comment type="caution">
    <text evidence="2">The sequence shown here is derived from an EMBL/GenBank/DDBJ whole genome shotgun (WGS) entry which is preliminary data.</text>
</comment>
<dbReference type="PANTHER" id="PTHR39673">
    <property type="entry name" value="TUNGSTEN FORMYLMETHANOFURAN DEHYDROGENASE, SUBUNIT C (FWDC)"/>
    <property type="match status" value="1"/>
</dbReference>
<sequence>MNIDAKAMHFKDLNAQIRDCADRQVVIDNCLGQRYIGTGLNHKDIIINGLPGNALGAYLDGSQIIVNGSTQEATGDTMNDGKIIIYGNAGDATGYAMRGGKIFVRGNSGYRTGIHMKEYQDKVPVIVIGGRVGSFLGEYQAGGVIIVLGIGQAGELPVGYFTGTGMHGGKIFLRSDNEPQGLPPQVICRVANTEDKDAIMGYVSEFCANFGGDPEELLNQKFYLLMPNTANPYKQLYVNN</sequence>